<keyword evidence="1 3" id="KW-0560">Oxidoreductase</keyword>
<dbReference type="GO" id="GO:0016491">
    <property type="term" value="F:oxidoreductase activity"/>
    <property type="evidence" value="ECO:0007669"/>
    <property type="project" value="UniProtKB-KW"/>
</dbReference>
<dbReference type="EC" id="1.-.-.-" evidence="3"/>
<dbReference type="InterPro" id="IPR036188">
    <property type="entry name" value="FAD/NAD-bd_sf"/>
</dbReference>
<comment type="caution">
    <text evidence="3">The sequence shown here is derived from an EMBL/GenBank/DDBJ whole genome shotgun (WGS) entry which is preliminary data.</text>
</comment>
<dbReference type="Proteomes" id="UP001589670">
    <property type="component" value="Unassembled WGS sequence"/>
</dbReference>
<evidence type="ECO:0000259" key="2">
    <source>
        <dbReference type="Pfam" id="PF01266"/>
    </source>
</evidence>
<evidence type="ECO:0000256" key="1">
    <source>
        <dbReference type="ARBA" id="ARBA00023002"/>
    </source>
</evidence>
<dbReference type="EMBL" id="JBHMEC010000008">
    <property type="protein sequence ID" value="MFB9148822.1"/>
    <property type="molecule type" value="Genomic_DNA"/>
</dbReference>
<evidence type="ECO:0000313" key="4">
    <source>
        <dbReference type="Proteomes" id="UP001589670"/>
    </source>
</evidence>
<dbReference type="Gene3D" id="3.30.9.10">
    <property type="entry name" value="D-Amino Acid Oxidase, subunit A, domain 2"/>
    <property type="match status" value="1"/>
</dbReference>
<evidence type="ECO:0000313" key="3">
    <source>
        <dbReference type="EMBL" id="MFB9148822.1"/>
    </source>
</evidence>
<sequence length="434" mass="47461">MARFSPIGDVLWPRTAPASEITQALQGDEDCEVCIVGGGYCGLHTALDLAQQGRKVVLLEGEEIGFGGSGRNAGHCTPTFHHHALQNLRDMLGARRADRLIALQLEAADRIGEIVRHHQIDCEWVQNGYVMCASSPRKLTALKARRDSYNAAGQSTRLADTDEVRALTGMEGQYGGWVHPGGAHLNPMGLSRGLARAARGHGARLFVNTPVTGAARSGALWQVTTPTGRVHADRVIFATGAYTRGGWPGLDRSFRIMRVMVAATRPVPEATDVLPANVTAHDGRGNILVYKRDEFGRIVASMFPRLRQSRASMLDLMTRRLRFHHPGLPDPLGWECIWTGELDMQQRTIPRLYRLDEGAVAVTGLSGRGVPTGYTVGKILADWANDKAEGDLALPLEPLAPAPPYMAFAPQIALRVYEIGDRIIEWRDGQPRRP</sequence>
<feature type="domain" description="FAD dependent oxidoreductase" evidence="2">
    <location>
        <begin position="33"/>
        <end position="383"/>
    </location>
</feature>
<dbReference type="Gene3D" id="3.50.50.60">
    <property type="entry name" value="FAD/NAD(P)-binding domain"/>
    <property type="match status" value="1"/>
</dbReference>
<dbReference type="InterPro" id="IPR006076">
    <property type="entry name" value="FAD-dep_OxRdtase"/>
</dbReference>
<accession>A0ABV5HWW6</accession>
<reference evidence="3 4" key="1">
    <citation type="submission" date="2024-09" db="EMBL/GenBank/DDBJ databases">
        <authorList>
            <person name="Sun Q."/>
            <person name="Mori K."/>
        </authorList>
    </citation>
    <scope>NUCLEOTIDE SEQUENCE [LARGE SCALE GENOMIC DNA]</scope>
    <source>
        <strain evidence="3 4">CECT 9424</strain>
    </source>
</reference>
<dbReference type="Pfam" id="PF01266">
    <property type="entry name" value="DAO"/>
    <property type="match status" value="1"/>
</dbReference>
<dbReference type="RefSeq" id="WP_377067115.1">
    <property type="nucleotide sequence ID" value="NZ_JBHMEC010000008.1"/>
</dbReference>
<organism evidence="3 4">
    <name type="scientific">Roseovarius ramblicola</name>
    <dbReference type="NCBI Taxonomy" id="2022336"/>
    <lineage>
        <taxon>Bacteria</taxon>
        <taxon>Pseudomonadati</taxon>
        <taxon>Pseudomonadota</taxon>
        <taxon>Alphaproteobacteria</taxon>
        <taxon>Rhodobacterales</taxon>
        <taxon>Roseobacteraceae</taxon>
        <taxon>Roseovarius</taxon>
    </lineage>
</organism>
<proteinExistence type="predicted"/>
<dbReference type="SUPFAM" id="SSF51905">
    <property type="entry name" value="FAD/NAD(P)-binding domain"/>
    <property type="match status" value="1"/>
</dbReference>
<protein>
    <submittedName>
        <fullName evidence="3">NAD(P)/FAD-dependent oxidoreductase</fullName>
        <ecNumber evidence="3">1.-.-.-</ecNumber>
    </submittedName>
</protein>
<dbReference type="PANTHER" id="PTHR13847">
    <property type="entry name" value="SARCOSINE DEHYDROGENASE-RELATED"/>
    <property type="match status" value="1"/>
</dbReference>
<dbReference type="PANTHER" id="PTHR13847:SF281">
    <property type="entry name" value="FAD DEPENDENT OXIDOREDUCTASE DOMAIN-CONTAINING PROTEIN"/>
    <property type="match status" value="1"/>
</dbReference>
<name>A0ABV5HWW6_9RHOB</name>
<gene>
    <name evidence="3" type="ORF">ACFFU4_03550</name>
</gene>
<keyword evidence="4" id="KW-1185">Reference proteome</keyword>